<dbReference type="SUPFAM" id="SSF51197">
    <property type="entry name" value="Clavaminate synthase-like"/>
    <property type="match status" value="1"/>
</dbReference>
<keyword evidence="2" id="KW-0812">Transmembrane</keyword>
<dbReference type="Pfam" id="PF13621">
    <property type="entry name" value="Cupin_8"/>
    <property type="match status" value="1"/>
</dbReference>
<keyword evidence="5" id="KW-1185">Reference proteome</keyword>
<feature type="region of interest" description="Disordered" evidence="1">
    <location>
        <begin position="298"/>
        <end position="319"/>
    </location>
</feature>
<organism evidence="4 5">
    <name type="scientific">Cylindrotheca closterium</name>
    <dbReference type="NCBI Taxonomy" id="2856"/>
    <lineage>
        <taxon>Eukaryota</taxon>
        <taxon>Sar</taxon>
        <taxon>Stramenopiles</taxon>
        <taxon>Ochrophyta</taxon>
        <taxon>Bacillariophyta</taxon>
        <taxon>Bacillariophyceae</taxon>
        <taxon>Bacillariophycidae</taxon>
        <taxon>Bacillariales</taxon>
        <taxon>Bacillariaceae</taxon>
        <taxon>Cylindrotheca</taxon>
    </lineage>
</organism>
<name>A0AAD2FFN2_9STRA</name>
<evidence type="ECO:0000313" key="5">
    <source>
        <dbReference type="Proteomes" id="UP001295423"/>
    </source>
</evidence>
<evidence type="ECO:0000256" key="2">
    <source>
        <dbReference type="SAM" id="Phobius"/>
    </source>
</evidence>
<feature type="region of interest" description="Disordered" evidence="1">
    <location>
        <begin position="1"/>
        <end position="26"/>
    </location>
</feature>
<feature type="compositionally biased region" description="Low complexity" evidence="1">
    <location>
        <begin position="9"/>
        <end position="22"/>
    </location>
</feature>
<evidence type="ECO:0000256" key="1">
    <source>
        <dbReference type="SAM" id="MobiDB-lite"/>
    </source>
</evidence>
<dbReference type="AlphaFoldDB" id="A0AAD2FFN2"/>
<evidence type="ECO:0000259" key="3">
    <source>
        <dbReference type="PROSITE" id="PS51184"/>
    </source>
</evidence>
<feature type="compositionally biased region" description="Basic residues" evidence="1">
    <location>
        <begin position="298"/>
        <end position="307"/>
    </location>
</feature>
<feature type="domain" description="JmjC" evidence="3">
    <location>
        <begin position="349"/>
        <end position="519"/>
    </location>
</feature>
<reference evidence="4" key="1">
    <citation type="submission" date="2023-08" db="EMBL/GenBank/DDBJ databases">
        <authorList>
            <person name="Audoor S."/>
            <person name="Bilcke G."/>
        </authorList>
    </citation>
    <scope>NUCLEOTIDE SEQUENCE</scope>
</reference>
<evidence type="ECO:0000313" key="4">
    <source>
        <dbReference type="EMBL" id="CAJ1935072.1"/>
    </source>
</evidence>
<dbReference type="Proteomes" id="UP001295423">
    <property type="component" value="Unassembled WGS sequence"/>
</dbReference>
<dbReference type="PROSITE" id="PS51184">
    <property type="entry name" value="JMJC"/>
    <property type="match status" value="1"/>
</dbReference>
<protein>
    <recommendedName>
        <fullName evidence="3">JmjC domain-containing protein</fullName>
    </recommendedName>
</protein>
<dbReference type="EMBL" id="CAKOGP040000446">
    <property type="protein sequence ID" value="CAJ1935072.1"/>
    <property type="molecule type" value="Genomic_DNA"/>
</dbReference>
<dbReference type="SMART" id="SM00558">
    <property type="entry name" value="JmjC"/>
    <property type="match status" value="1"/>
</dbReference>
<proteinExistence type="predicted"/>
<gene>
    <name evidence="4" type="ORF">CYCCA115_LOCUS4410</name>
</gene>
<dbReference type="InterPro" id="IPR014710">
    <property type="entry name" value="RmlC-like_jellyroll"/>
</dbReference>
<dbReference type="PANTHER" id="PTHR12461">
    <property type="entry name" value="HYPOXIA-INDUCIBLE FACTOR 1 ALPHA INHIBITOR-RELATED"/>
    <property type="match status" value="1"/>
</dbReference>
<comment type="caution">
    <text evidence="4">The sequence shown here is derived from an EMBL/GenBank/DDBJ whole genome shotgun (WGS) entry which is preliminary data.</text>
</comment>
<feature type="transmembrane region" description="Helical" evidence="2">
    <location>
        <begin position="53"/>
        <end position="75"/>
    </location>
</feature>
<accession>A0AAD2FFN2</accession>
<dbReference type="Gene3D" id="2.60.120.10">
    <property type="entry name" value="Jelly Rolls"/>
    <property type="match status" value="1"/>
</dbReference>
<dbReference type="InterPro" id="IPR041667">
    <property type="entry name" value="Cupin_8"/>
</dbReference>
<dbReference type="InterPro" id="IPR003347">
    <property type="entry name" value="JmjC_dom"/>
</dbReference>
<feature type="compositionally biased region" description="Basic and acidic residues" evidence="1">
    <location>
        <begin position="308"/>
        <end position="319"/>
    </location>
</feature>
<keyword evidence="2" id="KW-1133">Transmembrane helix</keyword>
<keyword evidence="2" id="KW-0472">Membrane</keyword>
<dbReference type="PANTHER" id="PTHR12461:SF98">
    <property type="entry name" value="CUPIN-LIKE DOMAIN-CONTAINING PROTEIN"/>
    <property type="match status" value="1"/>
</dbReference>
<sequence length="521" mass="60087">MIHRRAINPVSSSTAPSAGGSTRYVLSHQVNNRRRRKAFRRRIHNFLESKQEVIALLVQLLSYFILISCGVVLAAKVLLGVNFLSESDGSLGGSPRMYHHSMWSMDDQVHKKFKNNRERIAALFDPLPASNIYEIPDAMPHIGDKRDDYALLRQEFDDMVLPDIEQPYEFESVAMEEDTVTNDQVSYDIYNCPDSPPMGYPFEWHIKDIIASWPPDDPNPRPKIFNGLCVFDFVKDHAKAMRYRNAELPFVVKNDPEIMAASKRWNAPGYMERMLGDVKHRTEYSENNHFMYWTNVQKRRDRKGKPRGKQDLTPEDWKQPTKPMRMAYADWLEHANVTDMDLGPDKPHWYYRLIGCGETGPEGQCDKGSSEYLFDELPFFQPKPSLYIVEPEKQKGIHCRFGMKGVIAENHFDGSRNAIAVLGGERRYILAHPNQCENLAILPKGHPSARHSEVDWSDPDYEKFPKFKEARGNEVVLQAGDAMYLPTNWFHYIISMSLNYQCNTRSGIEQTYMPPIHACGF</sequence>